<protein>
    <submittedName>
        <fullName evidence="1">Uncharacterized protein</fullName>
    </submittedName>
</protein>
<dbReference type="Proteomes" id="UP001333110">
    <property type="component" value="Unassembled WGS sequence"/>
</dbReference>
<dbReference type="EMBL" id="JAUNZN010000001">
    <property type="protein sequence ID" value="KAK4830098.1"/>
    <property type="molecule type" value="Genomic_DNA"/>
</dbReference>
<accession>A0AAN7NMF8</accession>
<proteinExistence type="predicted"/>
<name>A0AAN7NMF8_MYCAM</name>
<organism evidence="1 2">
    <name type="scientific">Mycteria americana</name>
    <name type="common">Wood stork</name>
    <dbReference type="NCBI Taxonomy" id="33587"/>
    <lineage>
        <taxon>Eukaryota</taxon>
        <taxon>Metazoa</taxon>
        <taxon>Chordata</taxon>
        <taxon>Craniata</taxon>
        <taxon>Vertebrata</taxon>
        <taxon>Euteleostomi</taxon>
        <taxon>Archelosauria</taxon>
        <taxon>Archosauria</taxon>
        <taxon>Dinosauria</taxon>
        <taxon>Saurischia</taxon>
        <taxon>Theropoda</taxon>
        <taxon>Coelurosauria</taxon>
        <taxon>Aves</taxon>
        <taxon>Neognathae</taxon>
        <taxon>Neoaves</taxon>
        <taxon>Aequornithes</taxon>
        <taxon>Ciconiiformes</taxon>
        <taxon>Ciconiidae</taxon>
        <taxon>Mycteria</taxon>
    </lineage>
</organism>
<evidence type="ECO:0000313" key="1">
    <source>
        <dbReference type="EMBL" id="KAK4830098.1"/>
    </source>
</evidence>
<sequence>MRATKMIKELVNKTSEKRLREQGLLGLEERGLRGSITVYKYAKGCYGEDIDQLFSLENKDRTGIRQRNKFTEKIADSPLPEKYVAEIRDSSYERIKTFLVKKQTLRKRSQKSDRAVNLIAIAIISQMSNNKESIIQRMISEVLRGCGDGGRADWGQSATYRGIEPRPSPRGCAEPGIRLLQNHRMHLKGRFHLQKSPYLAKCQMGKKEISPRH</sequence>
<keyword evidence="2" id="KW-1185">Reference proteome</keyword>
<gene>
    <name evidence="1" type="ORF">QYF61_008525</name>
</gene>
<reference evidence="1 2" key="1">
    <citation type="journal article" date="2023" name="J. Hered.">
        <title>Chromosome-level genome of the wood stork (Mycteria americana) provides insight into avian chromosome evolution.</title>
        <authorList>
            <person name="Flamio R. Jr."/>
            <person name="Ramstad K.M."/>
        </authorList>
    </citation>
    <scope>NUCLEOTIDE SEQUENCE [LARGE SCALE GENOMIC DNA]</scope>
    <source>
        <strain evidence="1">JAX WOST 10</strain>
    </source>
</reference>
<dbReference type="AlphaFoldDB" id="A0AAN7NMF8"/>
<comment type="caution">
    <text evidence="1">The sequence shown here is derived from an EMBL/GenBank/DDBJ whole genome shotgun (WGS) entry which is preliminary data.</text>
</comment>
<evidence type="ECO:0000313" key="2">
    <source>
        <dbReference type="Proteomes" id="UP001333110"/>
    </source>
</evidence>